<evidence type="ECO:0000256" key="3">
    <source>
        <dbReference type="ARBA" id="ARBA00022906"/>
    </source>
</evidence>
<accession>A0A1T0CLH9</accession>
<feature type="transmembrane region" description="Helical" evidence="6">
    <location>
        <begin position="60"/>
        <end position="78"/>
    </location>
</feature>
<dbReference type="EMBL" id="MUYU01000018">
    <property type="protein sequence ID" value="OOS23207.1"/>
    <property type="molecule type" value="Genomic_DNA"/>
</dbReference>
<organism evidence="8 9">
    <name type="scientific">Moraxella pluranimalium</name>
    <dbReference type="NCBI Taxonomy" id="470453"/>
    <lineage>
        <taxon>Bacteria</taxon>
        <taxon>Pseudomonadati</taxon>
        <taxon>Pseudomonadota</taxon>
        <taxon>Gammaproteobacteria</taxon>
        <taxon>Moraxellales</taxon>
        <taxon>Moraxellaceae</taxon>
        <taxon>Moraxella</taxon>
    </lineage>
</organism>
<keyword evidence="3" id="KW-0864">Zinc transport</keyword>
<dbReference type="Proteomes" id="UP000189800">
    <property type="component" value="Unassembled WGS sequence"/>
</dbReference>
<keyword evidence="3" id="KW-0862">Zinc</keyword>
<evidence type="ECO:0000313" key="8">
    <source>
        <dbReference type="EMBL" id="OOS23207.1"/>
    </source>
</evidence>
<keyword evidence="3" id="KW-0406">Ion transport</keyword>
<dbReference type="OrthoDB" id="9799649at2"/>
<evidence type="ECO:0000259" key="7">
    <source>
        <dbReference type="Pfam" id="PF01545"/>
    </source>
</evidence>
<dbReference type="InterPro" id="IPR050681">
    <property type="entry name" value="CDF/SLC30A"/>
</dbReference>
<sequence>MACTSCSHDTHDKQLSPRYKKALWIALGLNLAMFVIEIMAGINSGSVSLLSDSLDFFGDSANYVISLIVLPMALSYRAKASLLKGATMGGFGLFILATTLYRLWYGEVPSHSEMSIVGVLALLANLSALWVLYHFRDGDSNMKSVWLCSRNDAIGNVAVIGAGIAVYFTSSKYPDLIVAFILASLALSASFTIIKQALGELGDLSTSP</sequence>
<keyword evidence="3" id="KW-0813">Transport</keyword>
<dbReference type="GO" id="GO:0005385">
    <property type="term" value="F:zinc ion transmembrane transporter activity"/>
    <property type="evidence" value="ECO:0007669"/>
    <property type="project" value="TreeGrafter"/>
</dbReference>
<feature type="transmembrane region" description="Helical" evidence="6">
    <location>
        <begin position="22"/>
        <end position="40"/>
    </location>
</feature>
<proteinExistence type="predicted"/>
<evidence type="ECO:0000313" key="9">
    <source>
        <dbReference type="Proteomes" id="UP000189800"/>
    </source>
</evidence>
<evidence type="ECO:0000256" key="6">
    <source>
        <dbReference type="SAM" id="Phobius"/>
    </source>
</evidence>
<keyword evidence="4 6" id="KW-1133">Transmembrane helix</keyword>
<dbReference type="STRING" id="470453.B0680_07725"/>
<comment type="caution">
    <text evidence="8">The sequence shown here is derived from an EMBL/GenBank/DDBJ whole genome shotgun (WGS) entry which is preliminary data.</text>
</comment>
<dbReference type="NCBIfam" id="TIGR01297">
    <property type="entry name" value="CDF"/>
    <property type="match status" value="1"/>
</dbReference>
<evidence type="ECO:0000256" key="5">
    <source>
        <dbReference type="ARBA" id="ARBA00023136"/>
    </source>
</evidence>
<dbReference type="InterPro" id="IPR002524">
    <property type="entry name" value="Cation_efflux"/>
</dbReference>
<keyword evidence="5 6" id="KW-0472">Membrane</keyword>
<gene>
    <name evidence="8" type="ORF">B0680_07725</name>
</gene>
<dbReference type="PANTHER" id="PTHR11562">
    <property type="entry name" value="CATION EFFLUX PROTEIN/ ZINC TRANSPORTER"/>
    <property type="match status" value="1"/>
</dbReference>
<reference evidence="8 9" key="1">
    <citation type="submission" date="2017-02" db="EMBL/GenBank/DDBJ databases">
        <title>Draft genome sequence of Moraxella pluranimalium CCUG 54913T type strain.</title>
        <authorList>
            <person name="Salva-Serra F."/>
            <person name="Engstrom-Jakobsson H."/>
            <person name="Thorell K."/>
            <person name="Jaen-Luchoro D."/>
            <person name="Gonzales-Siles L."/>
            <person name="Karlsson R."/>
            <person name="Yazdan S."/>
            <person name="Boulund F."/>
            <person name="Johnning A."/>
            <person name="Engstrand L."/>
            <person name="Kristiansson E."/>
            <person name="Moore E."/>
        </authorList>
    </citation>
    <scope>NUCLEOTIDE SEQUENCE [LARGE SCALE GENOMIC DNA]</scope>
    <source>
        <strain evidence="8 9">CCUG 54913</strain>
    </source>
</reference>
<name>A0A1T0CLH9_9GAMM</name>
<dbReference type="Gene3D" id="1.20.1510.10">
    <property type="entry name" value="Cation efflux protein transmembrane domain"/>
    <property type="match status" value="1"/>
</dbReference>
<feature type="transmembrane region" description="Helical" evidence="6">
    <location>
        <begin position="116"/>
        <end position="133"/>
    </location>
</feature>
<evidence type="ECO:0000256" key="1">
    <source>
        <dbReference type="ARBA" id="ARBA00004141"/>
    </source>
</evidence>
<dbReference type="SUPFAM" id="SSF161111">
    <property type="entry name" value="Cation efflux protein transmembrane domain-like"/>
    <property type="match status" value="1"/>
</dbReference>
<feature type="transmembrane region" description="Helical" evidence="6">
    <location>
        <begin position="176"/>
        <end position="194"/>
    </location>
</feature>
<feature type="transmembrane region" description="Helical" evidence="6">
    <location>
        <begin position="153"/>
        <end position="170"/>
    </location>
</feature>
<evidence type="ECO:0000256" key="2">
    <source>
        <dbReference type="ARBA" id="ARBA00022692"/>
    </source>
</evidence>
<dbReference type="InterPro" id="IPR058533">
    <property type="entry name" value="Cation_efflux_TM"/>
</dbReference>
<dbReference type="InterPro" id="IPR027469">
    <property type="entry name" value="Cation_efflux_TMD_sf"/>
</dbReference>
<dbReference type="AlphaFoldDB" id="A0A1T0CLH9"/>
<comment type="subcellular location">
    <subcellularLocation>
        <location evidence="1">Membrane</location>
        <topology evidence="1">Multi-pass membrane protein</topology>
    </subcellularLocation>
</comment>
<dbReference type="Pfam" id="PF01545">
    <property type="entry name" value="Cation_efflux"/>
    <property type="match status" value="1"/>
</dbReference>
<evidence type="ECO:0000256" key="4">
    <source>
        <dbReference type="ARBA" id="ARBA00022989"/>
    </source>
</evidence>
<feature type="transmembrane region" description="Helical" evidence="6">
    <location>
        <begin position="85"/>
        <end position="104"/>
    </location>
</feature>
<keyword evidence="2 6" id="KW-0812">Transmembrane</keyword>
<feature type="domain" description="Cation efflux protein transmembrane" evidence="7">
    <location>
        <begin position="23"/>
        <end position="201"/>
    </location>
</feature>
<dbReference type="GO" id="GO:0005886">
    <property type="term" value="C:plasma membrane"/>
    <property type="evidence" value="ECO:0007669"/>
    <property type="project" value="TreeGrafter"/>
</dbReference>
<dbReference type="PANTHER" id="PTHR11562:SF17">
    <property type="entry name" value="RE54080P-RELATED"/>
    <property type="match status" value="1"/>
</dbReference>
<protein>
    <submittedName>
        <fullName evidence="8">Cobalt transporter</fullName>
    </submittedName>
</protein>
<keyword evidence="9" id="KW-1185">Reference proteome</keyword>